<name>A0A9D4R3V9_DREPO</name>
<sequence length="374" mass="42149">MASNDESSLHNGSDIFFDFSCSICHEKKRNTEAEFYCKECFKFYCSKCMEYHNYFVMKHVTFGKENISQWPQTSVDAQEQSSSSDQLVEEYQPGSVSKPDPIIKVTSSKKFNVHIKGDSDKCYINGVCETSNGELLIIDFSNRKVKLLNQTYKVVDHYELPNHPVSMCSIDSSLVAVITFESSVILFIRVTNGLLVLDRTLNLQQKCSGIAHHHGNLYITSGTALYQYTVDGTLLNKFNDDRSGLLESSSCAVSPDGERIYVAYKTYLYKTSQCIGELVTLSRDGKVIAKLTDPALCWFVTFSPGLHVTDSGQVLVCEVFCRIIYQMGRDGRQKLTEVVKSKKKVPLSVFFSKRTGSLIMGMYDSKNIMVFKAQ</sequence>
<gene>
    <name evidence="4" type="ORF">DPMN_094820</name>
</gene>
<reference evidence="4" key="1">
    <citation type="journal article" date="2019" name="bioRxiv">
        <title>The Genome of the Zebra Mussel, Dreissena polymorpha: A Resource for Invasive Species Research.</title>
        <authorList>
            <person name="McCartney M.A."/>
            <person name="Auch B."/>
            <person name="Kono T."/>
            <person name="Mallez S."/>
            <person name="Zhang Y."/>
            <person name="Obille A."/>
            <person name="Becker A."/>
            <person name="Abrahante J.E."/>
            <person name="Garbe J."/>
            <person name="Badalamenti J.P."/>
            <person name="Herman A."/>
            <person name="Mangelson H."/>
            <person name="Liachko I."/>
            <person name="Sullivan S."/>
            <person name="Sone E.D."/>
            <person name="Koren S."/>
            <person name="Silverstein K.A.T."/>
            <person name="Beckman K.B."/>
            <person name="Gohl D.M."/>
        </authorList>
    </citation>
    <scope>NUCLEOTIDE SEQUENCE</scope>
    <source>
        <strain evidence="4">Duluth1</strain>
        <tissue evidence="4">Whole animal</tissue>
    </source>
</reference>
<feature type="region of interest" description="Disordered" evidence="2">
    <location>
        <begin position="73"/>
        <end position="95"/>
    </location>
</feature>
<evidence type="ECO:0000313" key="5">
    <source>
        <dbReference type="Proteomes" id="UP000828390"/>
    </source>
</evidence>
<accession>A0A9D4R3V9</accession>
<keyword evidence="5" id="KW-1185">Reference proteome</keyword>
<evidence type="ECO:0000313" key="4">
    <source>
        <dbReference type="EMBL" id="KAH3852315.1"/>
    </source>
</evidence>
<dbReference type="SUPFAM" id="SSF50969">
    <property type="entry name" value="YVTN repeat-like/Quinoprotein amine dehydrogenase"/>
    <property type="match status" value="1"/>
</dbReference>
<evidence type="ECO:0000256" key="2">
    <source>
        <dbReference type="SAM" id="MobiDB-lite"/>
    </source>
</evidence>
<dbReference type="OrthoDB" id="6071467at2759"/>
<feature type="compositionally biased region" description="Polar residues" evidence="2">
    <location>
        <begin position="73"/>
        <end position="86"/>
    </location>
</feature>
<dbReference type="InterPro" id="IPR011044">
    <property type="entry name" value="Quino_amine_DH_bsu"/>
</dbReference>
<keyword evidence="1" id="KW-0862">Zinc</keyword>
<evidence type="ECO:0000259" key="3">
    <source>
        <dbReference type="PROSITE" id="PS50119"/>
    </source>
</evidence>
<reference evidence="4" key="2">
    <citation type="submission" date="2020-11" db="EMBL/GenBank/DDBJ databases">
        <authorList>
            <person name="McCartney M.A."/>
            <person name="Auch B."/>
            <person name="Kono T."/>
            <person name="Mallez S."/>
            <person name="Becker A."/>
            <person name="Gohl D.M."/>
            <person name="Silverstein K.A.T."/>
            <person name="Koren S."/>
            <person name="Bechman K.B."/>
            <person name="Herman A."/>
            <person name="Abrahante J.E."/>
            <person name="Garbe J."/>
        </authorList>
    </citation>
    <scope>NUCLEOTIDE SEQUENCE</scope>
    <source>
        <strain evidence="4">Duluth1</strain>
        <tissue evidence="4">Whole animal</tissue>
    </source>
</reference>
<dbReference type="Proteomes" id="UP000828390">
    <property type="component" value="Unassembled WGS sequence"/>
</dbReference>
<dbReference type="AlphaFoldDB" id="A0A9D4R3V9"/>
<keyword evidence="1" id="KW-0863">Zinc-finger</keyword>
<dbReference type="InterPro" id="IPR011042">
    <property type="entry name" value="6-blade_b-propeller_TolB-like"/>
</dbReference>
<dbReference type="PROSITE" id="PS50119">
    <property type="entry name" value="ZF_BBOX"/>
    <property type="match status" value="1"/>
</dbReference>
<protein>
    <recommendedName>
        <fullName evidence="3">B box-type domain-containing protein</fullName>
    </recommendedName>
</protein>
<proteinExistence type="predicted"/>
<organism evidence="4 5">
    <name type="scientific">Dreissena polymorpha</name>
    <name type="common">Zebra mussel</name>
    <name type="synonym">Mytilus polymorpha</name>
    <dbReference type="NCBI Taxonomy" id="45954"/>
    <lineage>
        <taxon>Eukaryota</taxon>
        <taxon>Metazoa</taxon>
        <taxon>Spiralia</taxon>
        <taxon>Lophotrochozoa</taxon>
        <taxon>Mollusca</taxon>
        <taxon>Bivalvia</taxon>
        <taxon>Autobranchia</taxon>
        <taxon>Heteroconchia</taxon>
        <taxon>Euheterodonta</taxon>
        <taxon>Imparidentia</taxon>
        <taxon>Neoheterodontei</taxon>
        <taxon>Myida</taxon>
        <taxon>Dreissenoidea</taxon>
        <taxon>Dreissenidae</taxon>
        <taxon>Dreissena</taxon>
    </lineage>
</organism>
<dbReference type="InterPro" id="IPR000315">
    <property type="entry name" value="Znf_B-box"/>
</dbReference>
<dbReference type="GO" id="GO:0008270">
    <property type="term" value="F:zinc ion binding"/>
    <property type="evidence" value="ECO:0007669"/>
    <property type="project" value="UniProtKB-KW"/>
</dbReference>
<comment type="caution">
    <text evidence="4">The sequence shown here is derived from an EMBL/GenBank/DDBJ whole genome shotgun (WGS) entry which is preliminary data.</text>
</comment>
<feature type="domain" description="B box-type" evidence="3">
    <location>
        <begin position="23"/>
        <end position="59"/>
    </location>
</feature>
<dbReference type="EMBL" id="JAIWYP010000003">
    <property type="protein sequence ID" value="KAH3852315.1"/>
    <property type="molecule type" value="Genomic_DNA"/>
</dbReference>
<dbReference type="Gene3D" id="2.120.10.30">
    <property type="entry name" value="TolB, C-terminal domain"/>
    <property type="match status" value="1"/>
</dbReference>
<keyword evidence="1" id="KW-0479">Metal-binding</keyword>
<evidence type="ECO:0000256" key="1">
    <source>
        <dbReference type="PROSITE-ProRule" id="PRU00024"/>
    </source>
</evidence>